<evidence type="ECO:0000256" key="2">
    <source>
        <dbReference type="SAM" id="Phobius"/>
    </source>
</evidence>
<organism evidence="4 5">
    <name type="scientific">Sphagnurus paluster</name>
    <dbReference type="NCBI Taxonomy" id="117069"/>
    <lineage>
        <taxon>Eukaryota</taxon>
        <taxon>Fungi</taxon>
        <taxon>Dikarya</taxon>
        <taxon>Basidiomycota</taxon>
        <taxon>Agaricomycotina</taxon>
        <taxon>Agaricomycetes</taxon>
        <taxon>Agaricomycetidae</taxon>
        <taxon>Agaricales</taxon>
        <taxon>Tricholomatineae</taxon>
        <taxon>Lyophyllaceae</taxon>
        <taxon>Sphagnurus</taxon>
    </lineage>
</organism>
<reference evidence="4" key="1">
    <citation type="submission" date="2021-02" db="EMBL/GenBank/DDBJ databases">
        <authorList>
            <person name="Nieuwenhuis M."/>
            <person name="Van De Peppel L.J.J."/>
        </authorList>
    </citation>
    <scope>NUCLEOTIDE SEQUENCE</scope>
    <source>
        <strain evidence="4">D49</strain>
    </source>
</reference>
<keyword evidence="2" id="KW-1133">Transmembrane helix</keyword>
<gene>
    <name evidence="4" type="ORF">H0H81_010023</name>
</gene>
<sequence>MGSLGIFSPLLVAWFLLQGACWAGPINSLQFNRFKESEPFSRNAGLYPQDIQTKQAIYVRVFMDSDTESPPGIWGVTIAIGIVVLICLLFIVFVLARRKRQRLRKVTFDEERGFGQHPEAQPVLLRPPRSYNGTSTWQSSLAHPEKLADSRKFSKTVPPPLLTVSPPEEIYQRPRRVPVPLPSPWLIGLPPSPGLPTSASRQSQRPPSHASSSLLGSQCDVDPSPSSQAQSSSLSKSSTKDDSSVLEVPLSAGGLERMIIQMEIELGKDTV</sequence>
<feature type="chain" id="PRO_5040441440" evidence="3">
    <location>
        <begin position="24"/>
        <end position="271"/>
    </location>
</feature>
<dbReference type="OrthoDB" id="10656684at2759"/>
<dbReference type="AlphaFoldDB" id="A0A9P7FX98"/>
<comment type="caution">
    <text evidence="4">The sequence shown here is derived from an EMBL/GenBank/DDBJ whole genome shotgun (WGS) entry which is preliminary data.</text>
</comment>
<feature type="compositionally biased region" description="Polar residues" evidence="1">
    <location>
        <begin position="195"/>
        <end position="216"/>
    </location>
</feature>
<keyword evidence="2" id="KW-0812">Transmembrane</keyword>
<feature type="signal peptide" evidence="3">
    <location>
        <begin position="1"/>
        <end position="23"/>
    </location>
</feature>
<name>A0A9P7FX98_9AGAR</name>
<keyword evidence="5" id="KW-1185">Reference proteome</keyword>
<feature type="compositionally biased region" description="Low complexity" evidence="1">
    <location>
        <begin position="220"/>
        <end position="237"/>
    </location>
</feature>
<dbReference type="Proteomes" id="UP000717328">
    <property type="component" value="Unassembled WGS sequence"/>
</dbReference>
<keyword evidence="3" id="KW-0732">Signal</keyword>
<feature type="region of interest" description="Disordered" evidence="1">
    <location>
        <begin position="148"/>
        <end position="169"/>
    </location>
</feature>
<accession>A0A9P7FX98</accession>
<reference evidence="4" key="2">
    <citation type="submission" date="2021-10" db="EMBL/GenBank/DDBJ databases">
        <title>Phylogenomics reveals ancestral predisposition of the termite-cultivated fungus Termitomyces towards a domesticated lifestyle.</title>
        <authorList>
            <person name="Auxier B."/>
            <person name="Grum-Grzhimaylo A."/>
            <person name="Cardenas M.E."/>
            <person name="Lodge J.D."/>
            <person name="Laessoe T."/>
            <person name="Pedersen O."/>
            <person name="Smith M.E."/>
            <person name="Kuyper T.W."/>
            <person name="Franco-Molano E.A."/>
            <person name="Baroni T.J."/>
            <person name="Aanen D.K."/>
        </authorList>
    </citation>
    <scope>NUCLEOTIDE SEQUENCE</scope>
    <source>
        <strain evidence="4">D49</strain>
    </source>
</reference>
<evidence type="ECO:0000256" key="1">
    <source>
        <dbReference type="SAM" id="MobiDB-lite"/>
    </source>
</evidence>
<protein>
    <submittedName>
        <fullName evidence="4">Uncharacterized protein</fullName>
    </submittedName>
</protein>
<keyword evidence="2" id="KW-0472">Membrane</keyword>
<feature type="region of interest" description="Disordered" evidence="1">
    <location>
        <begin position="188"/>
        <end position="252"/>
    </location>
</feature>
<evidence type="ECO:0000256" key="3">
    <source>
        <dbReference type="SAM" id="SignalP"/>
    </source>
</evidence>
<dbReference type="EMBL" id="JABCKI010005744">
    <property type="protein sequence ID" value="KAG5638794.1"/>
    <property type="molecule type" value="Genomic_DNA"/>
</dbReference>
<evidence type="ECO:0000313" key="4">
    <source>
        <dbReference type="EMBL" id="KAG5638794.1"/>
    </source>
</evidence>
<feature type="transmembrane region" description="Helical" evidence="2">
    <location>
        <begin position="73"/>
        <end position="96"/>
    </location>
</feature>
<evidence type="ECO:0000313" key="5">
    <source>
        <dbReference type="Proteomes" id="UP000717328"/>
    </source>
</evidence>
<proteinExistence type="predicted"/>